<feature type="compositionally biased region" description="Basic residues" evidence="1">
    <location>
        <begin position="341"/>
        <end position="356"/>
    </location>
</feature>
<name>A0AAD6V4Z8_9AGAR</name>
<keyword evidence="3" id="KW-1185">Reference proteome</keyword>
<dbReference type="EMBL" id="JARJCW010000078">
    <property type="protein sequence ID" value="KAJ7197426.1"/>
    <property type="molecule type" value="Genomic_DNA"/>
</dbReference>
<dbReference type="AlphaFoldDB" id="A0AAD6V4Z8"/>
<protein>
    <submittedName>
        <fullName evidence="2">Uncharacterized protein</fullName>
    </submittedName>
</protein>
<proteinExistence type="predicted"/>
<organism evidence="2 3">
    <name type="scientific">Mycena pura</name>
    <dbReference type="NCBI Taxonomy" id="153505"/>
    <lineage>
        <taxon>Eukaryota</taxon>
        <taxon>Fungi</taxon>
        <taxon>Dikarya</taxon>
        <taxon>Basidiomycota</taxon>
        <taxon>Agaricomycotina</taxon>
        <taxon>Agaricomycetes</taxon>
        <taxon>Agaricomycetidae</taxon>
        <taxon>Agaricales</taxon>
        <taxon>Marasmiineae</taxon>
        <taxon>Mycenaceae</taxon>
        <taxon>Mycena</taxon>
    </lineage>
</organism>
<gene>
    <name evidence="2" type="ORF">GGX14DRAFT_402657</name>
</gene>
<dbReference type="Proteomes" id="UP001219525">
    <property type="component" value="Unassembled WGS sequence"/>
</dbReference>
<evidence type="ECO:0000313" key="3">
    <source>
        <dbReference type="Proteomes" id="UP001219525"/>
    </source>
</evidence>
<feature type="region of interest" description="Disordered" evidence="1">
    <location>
        <begin position="320"/>
        <end position="403"/>
    </location>
</feature>
<sequence length="472" mass="52304">MLLVLELGVSPHCTPLGACITQWKQRWGGGTGRRERARTCSWERAQGGRRRWRVWREESPRGIGNLPMSVRPAASRSKRGCAEGAEVEASTSCTAVAQYIFAAPVQKLCIELHEKRRDRDFGRYKQKSAHNREWARPNRLVEAHTPVPKFQRNSDVRFPRPRACEGFQCQLEGSDTSQKHLERLLEAQECDCRGDAAAEPRQAASSLPEVTRVAEESLCVIYNNLRDATVVGSKTPEARRAITVMTRLGGGFTSSAALPWLQKPLERFLGRVRALHNNKQKIGRHAPASPPAGLVPQVGRAQGGARAVGVEKDGRVTAVRRTSARRVPAGIGRREAAAARGVKKKDGRAHSARGSRWRREGTHQRAQSGSRPHRSDERATHAGRKEQGKEAAGPQTTWTRKALSCLSTTSTLAGWRRTVPRRRREKSGARSWECARGGQVAVVRASGLDFAWLCLIKPHVFRNDHAENASVI</sequence>
<reference evidence="2" key="1">
    <citation type="submission" date="2023-03" db="EMBL/GenBank/DDBJ databases">
        <title>Massive genome expansion in bonnet fungi (Mycena s.s.) driven by repeated elements and novel gene families across ecological guilds.</title>
        <authorList>
            <consortium name="Lawrence Berkeley National Laboratory"/>
            <person name="Harder C.B."/>
            <person name="Miyauchi S."/>
            <person name="Viragh M."/>
            <person name="Kuo A."/>
            <person name="Thoen E."/>
            <person name="Andreopoulos B."/>
            <person name="Lu D."/>
            <person name="Skrede I."/>
            <person name="Drula E."/>
            <person name="Henrissat B."/>
            <person name="Morin E."/>
            <person name="Kohler A."/>
            <person name="Barry K."/>
            <person name="LaButti K."/>
            <person name="Morin E."/>
            <person name="Salamov A."/>
            <person name="Lipzen A."/>
            <person name="Mereny Z."/>
            <person name="Hegedus B."/>
            <person name="Baldrian P."/>
            <person name="Stursova M."/>
            <person name="Weitz H."/>
            <person name="Taylor A."/>
            <person name="Grigoriev I.V."/>
            <person name="Nagy L.G."/>
            <person name="Martin F."/>
            <person name="Kauserud H."/>
        </authorList>
    </citation>
    <scope>NUCLEOTIDE SEQUENCE</scope>
    <source>
        <strain evidence="2">9144</strain>
    </source>
</reference>
<accession>A0AAD6V4Z8</accession>
<comment type="caution">
    <text evidence="2">The sequence shown here is derived from an EMBL/GenBank/DDBJ whole genome shotgun (WGS) entry which is preliminary data.</text>
</comment>
<evidence type="ECO:0000313" key="2">
    <source>
        <dbReference type="EMBL" id="KAJ7197426.1"/>
    </source>
</evidence>
<feature type="compositionally biased region" description="Low complexity" evidence="1">
    <location>
        <begin position="320"/>
        <end position="331"/>
    </location>
</feature>
<evidence type="ECO:0000256" key="1">
    <source>
        <dbReference type="SAM" id="MobiDB-lite"/>
    </source>
</evidence>
<feature type="compositionally biased region" description="Basic and acidic residues" evidence="1">
    <location>
        <begin position="373"/>
        <end position="389"/>
    </location>
</feature>
<feature type="compositionally biased region" description="Polar residues" evidence="1">
    <location>
        <begin position="394"/>
        <end position="403"/>
    </location>
</feature>